<accession>A0A6G0VRF1</accession>
<feature type="compositionally biased region" description="Polar residues" evidence="1">
    <location>
        <begin position="229"/>
        <end position="238"/>
    </location>
</feature>
<keyword evidence="3" id="KW-1185">Reference proteome</keyword>
<protein>
    <submittedName>
        <fullName evidence="2">Vegetative cell wall protein gp1-like</fullName>
    </submittedName>
</protein>
<comment type="caution">
    <text evidence="2">The sequence shown here is derived from an EMBL/GenBank/DDBJ whole genome shotgun (WGS) entry which is preliminary data.</text>
</comment>
<feature type="region of interest" description="Disordered" evidence="1">
    <location>
        <begin position="63"/>
        <end position="113"/>
    </location>
</feature>
<sequence>MSGQNGEKWQQVADLIARLGLMGANQPTTAAQVNRMTTQQLLQDPVRAAIYRRGWDDRTADIQRTLQYQPRSTRLPPTTLARPPTAPARTPQTAGQRSSQPPAPRPPRLSVPRPAAPTAVEVVAVRVHSPVTIQEPAPVPGPSGAPVISTVKERTEAQLERNRKKFRKLREKMKARGDAASQQHRLAKHPRPESNPESASQPAPEPSTSTAMEVDIPATEGETPEEPVATTSQTQLSQAARREAPS</sequence>
<feature type="compositionally biased region" description="Basic and acidic residues" evidence="1">
    <location>
        <begin position="152"/>
        <end position="161"/>
    </location>
</feature>
<evidence type="ECO:0000313" key="2">
    <source>
        <dbReference type="EMBL" id="KAF0705733.1"/>
    </source>
</evidence>
<name>A0A6G0VRF1_APHCR</name>
<feature type="compositionally biased region" description="Low complexity" evidence="1">
    <location>
        <begin position="69"/>
        <end position="100"/>
    </location>
</feature>
<feature type="region of interest" description="Disordered" evidence="1">
    <location>
        <begin position="152"/>
        <end position="246"/>
    </location>
</feature>
<reference evidence="2 3" key="1">
    <citation type="submission" date="2019-08" db="EMBL/GenBank/DDBJ databases">
        <title>Whole genome of Aphis craccivora.</title>
        <authorList>
            <person name="Voronova N.V."/>
            <person name="Shulinski R.S."/>
            <person name="Bandarenka Y.V."/>
            <person name="Zhorov D.G."/>
            <person name="Warner D."/>
        </authorList>
    </citation>
    <scope>NUCLEOTIDE SEQUENCE [LARGE SCALE GENOMIC DNA]</scope>
    <source>
        <strain evidence="2">180601</strain>
        <tissue evidence="2">Whole Body</tissue>
    </source>
</reference>
<gene>
    <name evidence="2" type="ORF">FWK35_00035930</name>
</gene>
<feature type="compositionally biased region" description="Low complexity" evidence="1">
    <location>
        <begin position="195"/>
        <end position="211"/>
    </location>
</feature>
<organism evidence="2 3">
    <name type="scientific">Aphis craccivora</name>
    <name type="common">Cowpea aphid</name>
    <dbReference type="NCBI Taxonomy" id="307492"/>
    <lineage>
        <taxon>Eukaryota</taxon>
        <taxon>Metazoa</taxon>
        <taxon>Ecdysozoa</taxon>
        <taxon>Arthropoda</taxon>
        <taxon>Hexapoda</taxon>
        <taxon>Insecta</taxon>
        <taxon>Pterygota</taxon>
        <taxon>Neoptera</taxon>
        <taxon>Paraneoptera</taxon>
        <taxon>Hemiptera</taxon>
        <taxon>Sternorrhyncha</taxon>
        <taxon>Aphidomorpha</taxon>
        <taxon>Aphidoidea</taxon>
        <taxon>Aphididae</taxon>
        <taxon>Aphidini</taxon>
        <taxon>Aphis</taxon>
        <taxon>Aphis</taxon>
    </lineage>
</organism>
<evidence type="ECO:0000256" key="1">
    <source>
        <dbReference type="SAM" id="MobiDB-lite"/>
    </source>
</evidence>
<dbReference type="Proteomes" id="UP000478052">
    <property type="component" value="Unassembled WGS sequence"/>
</dbReference>
<feature type="compositionally biased region" description="Basic residues" evidence="1">
    <location>
        <begin position="162"/>
        <end position="171"/>
    </location>
</feature>
<evidence type="ECO:0000313" key="3">
    <source>
        <dbReference type="Proteomes" id="UP000478052"/>
    </source>
</evidence>
<proteinExistence type="predicted"/>
<dbReference type="OrthoDB" id="6630410at2759"/>
<dbReference type="AlphaFoldDB" id="A0A6G0VRF1"/>
<dbReference type="EMBL" id="VUJU01013149">
    <property type="protein sequence ID" value="KAF0705733.1"/>
    <property type="molecule type" value="Genomic_DNA"/>
</dbReference>